<organism evidence="3 5">
    <name type="scientific">Paraburkholderia ginsengiterrae</name>
    <dbReference type="NCBI Taxonomy" id="1462993"/>
    <lineage>
        <taxon>Bacteria</taxon>
        <taxon>Pseudomonadati</taxon>
        <taxon>Pseudomonadota</taxon>
        <taxon>Betaproteobacteria</taxon>
        <taxon>Burkholderiales</taxon>
        <taxon>Burkholderiaceae</taxon>
        <taxon>Paraburkholderia</taxon>
    </lineage>
</organism>
<evidence type="ECO:0000313" key="2">
    <source>
        <dbReference type="EMBL" id="OAJ62753.1"/>
    </source>
</evidence>
<comment type="caution">
    <text evidence="3">The sequence shown here is derived from an EMBL/GenBank/DDBJ whole genome shotgun (WGS) entry which is preliminary data.</text>
</comment>
<accession>A0A1A9NE41</accession>
<dbReference type="Gene3D" id="1.10.30.50">
    <property type="match status" value="1"/>
</dbReference>
<dbReference type="SMART" id="SM00507">
    <property type="entry name" value="HNHc"/>
    <property type="match status" value="1"/>
</dbReference>
<sequence length="288" mass="32006">MSRLIGKMKSKSAAENVRKLGSTKWNPAHADVIAYRVQLLEAQEYTCAYCRRPIYRDELGFREIDHVLPKSQAPSEPKDFDAVKASSNLVSNRRHTRGYKEFTYVPENLVIACKRCNSHKGSYDGLANRATKPAIYPSVGKHFEWVNPHCNSPEAHVEILDGYVYRAKNGSVKGAAVIHECGLDTIEQLKARTLDALVFTNKDLIDAMLEAVISRENFDSDHIAGVLHLSHPTVPLQFLKDAVRLARAERAVRGGAGLNAAIQVVIKQLDELRAQQDVNAQQPEPAAV</sequence>
<dbReference type="Proteomes" id="UP000077961">
    <property type="component" value="Unassembled WGS sequence"/>
</dbReference>
<protein>
    <recommendedName>
        <fullName evidence="1">HNH nuclease domain-containing protein</fullName>
    </recommendedName>
</protein>
<gene>
    <name evidence="2" type="ORF">A6V36_20490</name>
    <name evidence="3" type="ORF">A6V37_19515</name>
</gene>
<dbReference type="RefSeq" id="WP_064265591.1">
    <property type="nucleotide sequence ID" value="NZ_LXJZ01000040.1"/>
</dbReference>
<keyword evidence="4" id="KW-1185">Reference proteome</keyword>
<dbReference type="STRING" id="1462993.A6V36_20490"/>
<proteinExistence type="predicted"/>
<evidence type="ECO:0000313" key="4">
    <source>
        <dbReference type="Proteomes" id="UP000077961"/>
    </source>
</evidence>
<dbReference type="AlphaFoldDB" id="A0A1A9NE41"/>
<dbReference type="InterPro" id="IPR003615">
    <property type="entry name" value="HNH_nuc"/>
</dbReference>
<evidence type="ECO:0000313" key="5">
    <source>
        <dbReference type="Proteomes" id="UP000078116"/>
    </source>
</evidence>
<evidence type="ECO:0000259" key="1">
    <source>
        <dbReference type="SMART" id="SM00507"/>
    </source>
</evidence>
<dbReference type="Proteomes" id="UP000078116">
    <property type="component" value="Unassembled WGS sequence"/>
</dbReference>
<dbReference type="OrthoDB" id="4485927at2"/>
<name>A0A1A9NE41_9BURK</name>
<dbReference type="EMBL" id="LXJZ01000040">
    <property type="protein sequence ID" value="OAJ62753.1"/>
    <property type="molecule type" value="Genomic_DNA"/>
</dbReference>
<evidence type="ECO:0000313" key="3">
    <source>
        <dbReference type="EMBL" id="OAJ64414.1"/>
    </source>
</evidence>
<dbReference type="EMBL" id="LXKA01000109">
    <property type="protein sequence ID" value="OAJ64414.1"/>
    <property type="molecule type" value="Genomic_DNA"/>
</dbReference>
<dbReference type="CDD" id="cd00085">
    <property type="entry name" value="HNHc"/>
    <property type="match status" value="1"/>
</dbReference>
<feature type="domain" description="HNH nuclease" evidence="1">
    <location>
        <begin position="34"/>
        <end position="118"/>
    </location>
</feature>
<reference evidence="4 5" key="1">
    <citation type="submission" date="2016-04" db="EMBL/GenBank/DDBJ databases">
        <title>Reclassification of Paraburkholderia panaciterrae (Farh et al. 2015) Dobritsa &amp; Samadpour 2016 as a later homotypic synonym of Paraburkholderia ginsengiterrae (Farh et al. 2015) Dobritsa &amp; Samadpour 2016.</title>
        <authorList>
            <person name="Dobritsa A.P."/>
            <person name="Kutumbaka K."/>
            <person name="Samadpour M."/>
        </authorList>
    </citation>
    <scope>NUCLEOTIDE SEQUENCE [LARGE SCALE GENOMIC DNA]</scope>
    <source>
        <strain evidence="3 5">DCY85</strain>
        <strain evidence="2 4">DCY85-1</strain>
    </source>
</reference>